<organism evidence="8 9">
    <name type="scientific">Oculimacula yallundae</name>
    <dbReference type="NCBI Taxonomy" id="86028"/>
    <lineage>
        <taxon>Eukaryota</taxon>
        <taxon>Fungi</taxon>
        <taxon>Dikarya</taxon>
        <taxon>Ascomycota</taxon>
        <taxon>Pezizomycotina</taxon>
        <taxon>Leotiomycetes</taxon>
        <taxon>Helotiales</taxon>
        <taxon>Ploettnerulaceae</taxon>
        <taxon>Oculimacula</taxon>
    </lineage>
</organism>
<feature type="compositionally biased region" description="Low complexity" evidence="6">
    <location>
        <begin position="52"/>
        <end position="93"/>
    </location>
</feature>
<feature type="compositionally biased region" description="Polar residues" evidence="6">
    <location>
        <begin position="25"/>
        <end position="36"/>
    </location>
</feature>
<evidence type="ECO:0000313" key="8">
    <source>
        <dbReference type="EMBL" id="KAL2063879.1"/>
    </source>
</evidence>
<dbReference type="SUPFAM" id="SSF57701">
    <property type="entry name" value="Zn2/Cys6 DNA-binding domain"/>
    <property type="match status" value="1"/>
</dbReference>
<dbReference type="PANTHER" id="PTHR47663">
    <property type="entry name" value="XYLANOLYTIC TRANSCRIPTIONAL ACTIVATOR XLNR-RELATED"/>
    <property type="match status" value="1"/>
</dbReference>
<dbReference type="CDD" id="cd00067">
    <property type="entry name" value="GAL4"/>
    <property type="match status" value="1"/>
</dbReference>
<dbReference type="SMART" id="SM00066">
    <property type="entry name" value="GAL4"/>
    <property type="match status" value="1"/>
</dbReference>
<dbReference type="PANTHER" id="PTHR47663:SF1">
    <property type="entry name" value="XYLANOLYTIC TRANSCRIPTIONAL ACTIVATOR XLNR-RELATED"/>
    <property type="match status" value="1"/>
</dbReference>
<dbReference type="InterPro" id="IPR051439">
    <property type="entry name" value="XlnR/Xlr1"/>
</dbReference>
<evidence type="ECO:0000256" key="4">
    <source>
        <dbReference type="ARBA" id="ARBA00023163"/>
    </source>
</evidence>
<sequence length="796" mass="88126">MSMPMSGSGSGSSSSSGFPSGDYPDNNTTIFPTSRRQPIFPPSSIRNNNTMSGYSNPPGSSYPHHPNPHHPQQSQSPQQQQQQLQQQQQSQSHNGIRVPSPNPNSLSPHGHHGMPNPQSYHYDQGVQQQLQAYTNGHVEDMQQEQQRVQLPIPSPGSASGEGKGHKGARLRKACDSCSMRKVKCDESGPPCRACAALDIPCTFERQSKRRGPPNRHAEAIKKKARESLAAGFSSPTSPSNIAATLASFSSHAVLNAESICPFSTLELLVDDFFTYIHPLCPFPHEPSFRAAFANREDLKNPSFLALLASMVGVLVASFPRKPRLHLKAQNREHLFPNSISLVERCHKVALAARGAGYLDKELSVYDAATSYFLGLAGAYTFQWKQTRLYFGECLTIIRVLGAHKANDAGLGVGGLPETFGADSNSMQGTNGSVDYIRQEIGRRLFWVMFVSITSIHQLGASFGELLIPPPTANNPYPPLPMEIDDECIFVDHYEPQPPGILSKLTGFNLNVRIYKTVTPLSTMELAYGIDEVFDWNRQKRVLEECLRNVKQVLEIVPQELMLQPGSNLGEFQHSAFQYYPPNTEYPGMRSNGGDGNQWPIDKSEERRRLQFEIQKANIYGSQLGTRSSFVDKYCNLSDAYENVKSGSGESLQLGSPGIMAVGLDGMLPKQSITSHYEETNVAQERESIVKDLLKVLSCINQVNMEPNGGSFINKIRQIASTLIETPESRKGPIAVKSEEYLARFLDVLMKLERISPGCRSENGDGQVDEEEELRNWADLREYQLRFAQAGGFMSEV</sequence>
<keyword evidence="3" id="KW-0238">DNA-binding</keyword>
<dbReference type="InterPro" id="IPR001138">
    <property type="entry name" value="Zn2Cys6_DnaBD"/>
</dbReference>
<evidence type="ECO:0000256" key="2">
    <source>
        <dbReference type="ARBA" id="ARBA00023015"/>
    </source>
</evidence>
<dbReference type="Gene3D" id="4.10.240.10">
    <property type="entry name" value="Zn(2)-C6 fungal-type DNA-binding domain"/>
    <property type="match status" value="1"/>
</dbReference>
<dbReference type="PROSITE" id="PS50048">
    <property type="entry name" value="ZN2_CY6_FUNGAL_2"/>
    <property type="match status" value="1"/>
</dbReference>
<feature type="compositionally biased region" description="Low complexity" evidence="6">
    <location>
        <begin position="1"/>
        <end position="21"/>
    </location>
</feature>
<protein>
    <recommendedName>
        <fullName evidence="7">Zn(2)-C6 fungal-type domain-containing protein</fullName>
    </recommendedName>
</protein>
<keyword evidence="5" id="KW-0539">Nucleus</keyword>
<dbReference type="InterPro" id="IPR036864">
    <property type="entry name" value="Zn2-C6_fun-type_DNA-bd_sf"/>
</dbReference>
<comment type="caution">
    <text evidence="8">The sequence shown here is derived from an EMBL/GenBank/DDBJ whole genome shotgun (WGS) entry which is preliminary data.</text>
</comment>
<reference evidence="8 9" key="1">
    <citation type="journal article" date="2024" name="Commun. Biol.">
        <title>Comparative genomic analysis of thermophilic fungi reveals convergent evolutionary adaptations and gene losses.</title>
        <authorList>
            <person name="Steindorff A.S."/>
            <person name="Aguilar-Pontes M.V."/>
            <person name="Robinson A.J."/>
            <person name="Andreopoulos B."/>
            <person name="LaButti K."/>
            <person name="Kuo A."/>
            <person name="Mondo S."/>
            <person name="Riley R."/>
            <person name="Otillar R."/>
            <person name="Haridas S."/>
            <person name="Lipzen A."/>
            <person name="Grimwood J."/>
            <person name="Schmutz J."/>
            <person name="Clum A."/>
            <person name="Reid I.D."/>
            <person name="Moisan M.C."/>
            <person name="Butler G."/>
            <person name="Nguyen T.T.M."/>
            <person name="Dewar K."/>
            <person name="Conant G."/>
            <person name="Drula E."/>
            <person name="Henrissat B."/>
            <person name="Hansel C."/>
            <person name="Singer S."/>
            <person name="Hutchinson M.I."/>
            <person name="de Vries R.P."/>
            <person name="Natvig D.O."/>
            <person name="Powell A.J."/>
            <person name="Tsang A."/>
            <person name="Grigoriev I.V."/>
        </authorList>
    </citation>
    <scope>NUCLEOTIDE SEQUENCE [LARGE SCALE GENOMIC DNA]</scope>
    <source>
        <strain evidence="8 9">CBS 494.80</strain>
    </source>
</reference>
<keyword evidence="2" id="KW-0805">Transcription regulation</keyword>
<dbReference type="Proteomes" id="UP001595075">
    <property type="component" value="Unassembled WGS sequence"/>
</dbReference>
<dbReference type="Pfam" id="PF00172">
    <property type="entry name" value="Zn_clus"/>
    <property type="match status" value="1"/>
</dbReference>
<gene>
    <name evidence="8" type="ORF">VTL71DRAFT_4373</name>
</gene>
<evidence type="ECO:0000256" key="1">
    <source>
        <dbReference type="ARBA" id="ARBA00022833"/>
    </source>
</evidence>
<keyword evidence="1" id="KW-0862">Zinc</keyword>
<dbReference type="EMBL" id="JAZHXI010000014">
    <property type="protein sequence ID" value="KAL2063879.1"/>
    <property type="molecule type" value="Genomic_DNA"/>
</dbReference>
<proteinExistence type="predicted"/>
<evidence type="ECO:0000256" key="3">
    <source>
        <dbReference type="ARBA" id="ARBA00023125"/>
    </source>
</evidence>
<feature type="domain" description="Zn(2)-C6 fungal-type" evidence="7">
    <location>
        <begin position="173"/>
        <end position="203"/>
    </location>
</feature>
<keyword evidence="4" id="KW-0804">Transcription</keyword>
<evidence type="ECO:0000256" key="5">
    <source>
        <dbReference type="ARBA" id="ARBA00023242"/>
    </source>
</evidence>
<evidence type="ECO:0000313" key="9">
    <source>
        <dbReference type="Proteomes" id="UP001595075"/>
    </source>
</evidence>
<feature type="region of interest" description="Disordered" evidence="6">
    <location>
        <begin position="1"/>
        <end position="121"/>
    </location>
</feature>
<name>A0ABR4C1U5_9HELO</name>
<accession>A0ABR4C1U5</accession>
<dbReference type="CDD" id="cd12148">
    <property type="entry name" value="fungal_TF_MHR"/>
    <property type="match status" value="1"/>
</dbReference>
<feature type="region of interest" description="Disordered" evidence="6">
    <location>
        <begin position="141"/>
        <end position="167"/>
    </location>
</feature>
<evidence type="ECO:0000256" key="6">
    <source>
        <dbReference type="SAM" id="MobiDB-lite"/>
    </source>
</evidence>
<dbReference type="PROSITE" id="PS00463">
    <property type="entry name" value="ZN2_CY6_FUNGAL_1"/>
    <property type="match status" value="1"/>
</dbReference>
<keyword evidence="9" id="KW-1185">Reference proteome</keyword>
<evidence type="ECO:0000259" key="7">
    <source>
        <dbReference type="PROSITE" id="PS50048"/>
    </source>
</evidence>